<evidence type="ECO:0000313" key="1">
    <source>
        <dbReference type="Ensembl" id="ENSMCSP00000007755.1"/>
    </source>
</evidence>
<dbReference type="AlphaFoldDB" id="A0A8C5TGV2"/>
<organism evidence="1 2">
    <name type="scientific">Malurus cyaneus samueli</name>
    <dbReference type="NCBI Taxonomy" id="2593467"/>
    <lineage>
        <taxon>Eukaryota</taxon>
        <taxon>Metazoa</taxon>
        <taxon>Chordata</taxon>
        <taxon>Craniata</taxon>
        <taxon>Vertebrata</taxon>
        <taxon>Euteleostomi</taxon>
        <taxon>Archelosauria</taxon>
        <taxon>Archosauria</taxon>
        <taxon>Dinosauria</taxon>
        <taxon>Saurischia</taxon>
        <taxon>Theropoda</taxon>
        <taxon>Coelurosauria</taxon>
        <taxon>Aves</taxon>
        <taxon>Neognathae</taxon>
        <taxon>Neoaves</taxon>
        <taxon>Telluraves</taxon>
        <taxon>Australaves</taxon>
        <taxon>Passeriformes</taxon>
        <taxon>Meliphagoidea</taxon>
        <taxon>Maluridae</taxon>
        <taxon>Malurus</taxon>
    </lineage>
</organism>
<keyword evidence="2" id="KW-1185">Reference proteome</keyword>
<sequence length="176" mass="19450">MSSSTPRKQLSDHRQWQVATLINTFTGRAAVHAELQILALLIGHHQLLGHANGHGQVVPKLTDIHCGPDVPGIHLNVFATDFLHDLQAPGVPISSCCCTINKSCRQVISHCLIHFLIYTVLIRFEDNSYLGGRGKKSKMGFSNNVSFKICSTATPHFSFRQPSHFCAKTFISSLLF</sequence>
<protein>
    <submittedName>
        <fullName evidence="1">Uncharacterized protein</fullName>
    </submittedName>
</protein>
<accession>A0A8C5TGV2</accession>
<reference evidence="1" key="1">
    <citation type="submission" date="2025-08" db="UniProtKB">
        <authorList>
            <consortium name="Ensembl"/>
        </authorList>
    </citation>
    <scope>IDENTIFICATION</scope>
</reference>
<evidence type="ECO:0000313" key="2">
    <source>
        <dbReference type="Proteomes" id="UP000694560"/>
    </source>
</evidence>
<proteinExistence type="predicted"/>
<dbReference type="OrthoDB" id="9532951at2759"/>
<reference evidence="1" key="2">
    <citation type="submission" date="2025-09" db="UniProtKB">
        <authorList>
            <consortium name="Ensembl"/>
        </authorList>
    </citation>
    <scope>IDENTIFICATION</scope>
</reference>
<dbReference type="Ensembl" id="ENSMCST00000007945.1">
    <property type="protein sequence ID" value="ENSMCSP00000007755.1"/>
    <property type="gene ID" value="ENSMCSG00000005576.1"/>
</dbReference>
<name>A0A8C5TGV2_9PASS</name>
<dbReference type="Proteomes" id="UP000694560">
    <property type="component" value="Unplaced"/>
</dbReference>